<organism evidence="1">
    <name type="scientific">Medicago truncatula</name>
    <name type="common">Barrel medic</name>
    <name type="synonym">Medicago tribuloides</name>
    <dbReference type="NCBI Taxonomy" id="3880"/>
    <lineage>
        <taxon>Eukaryota</taxon>
        <taxon>Viridiplantae</taxon>
        <taxon>Streptophyta</taxon>
        <taxon>Embryophyta</taxon>
        <taxon>Tracheophyta</taxon>
        <taxon>Spermatophyta</taxon>
        <taxon>Magnoliopsida</taxon>
        <taxon>eudicotyledons</taxon>
        <taxon>Gunneridae</taxon>
        <taxon>Pentapetalae</taxon>
        <taxon>rosids</taxon>
        <taxon>fabids</taxon>
        <taxon>Fabales</taxon>
        <taxon>Fabaceae</taxon>
        <taxon>Papilionoideae</taxon>
        <taxon>50 kb inversion clade</taxon>
        <taxon>NPAAA clade</taxon>
        <taxon>Hologalegina</taxon>
        <taxon>IRL clade</taxon>
        <taxon>Trifolieae</taxon>
        <taxon>Medicago</taxon>
    </lineage>
</organism>
<reference evidence="1" key="1">
    <citation type="submission" date="2004-10" db="EMBL/GenBank/DDBJ databases">
        <title>Medicago truncatula BAC genomic sequence.</title>
        <authorList>
            <person name="Town C.D."/>
            <person name="Tallon L.J."/>
            <person name="Arbogast T."/>
            <person name="Althoff R."/>
            <person name="Hine E."/>
            <person name="Monaghan E."/>
            <person name="Smith S.A."/>
            <person name="Utterback T."/>
            <person name="Feldblyum T."/>
            <person name="Koo H."/>
            <person name="Cheung F."/>
        </authorList>
    </citation>
    <scope>NUCLEOTIDE SEQUENCE</scope>
</reference>
<gene>
    <name evidence="1" type="ORF">MtrDRAFT_AC150777g4v1</name>
</gene>
<evidence type="ECO:0000313" key="1">
    <source>
        <dbReference type="EMBL" id="ABD32729.1"/>
    </source>
</evidence>
<reference evidence="1" key="2">
    <citation type="submission" date="2006-02" db="EMBL/GenBank/DDBJ databases">
        <authorList>
            <consortium name="The International Medicago Genome Annotation Group"/>
        </authorList>
    </citation>
    <scope>NUCLEOTIDE SEQUENCE</scope>
</reference>
<name>Q2HT77_MEDTR</name>
<accession>Q2HT77</accession>
<proteinExistence type="predicted"/>
<dbReference type="EMBL" id="AC150777">
    <property type="protein sequence ID" value="ABD32729.1"/>
    <property type="molecule type" value="Genomic_DNA"/>
</dbReference>
<dbReference type="AlphaFoldDB" id="Q2HT77"/>
<sequence>MRLERIKIGFNHKVGGAAVFKAVQNSKKVLNFCETDGVLGLNWFDSSLGRFQENRTDPRGDNVANEVRLIVTNAKTPFATTKDNVAYEVRLIVTNREKLCLLQ</sequence>
<protein>
    <submittedName>
        <fullName evidence="1">Uncharacterized protein</fullName>
    </submittedName>
</protein>